<evidence type="ECO:0000313" key="2">
    <source>
        <dbReference type="Proteomes" id="UP001232584"/>
    </source>
</evidence>
<dbReference type="Pfam" id="PF09639">
    <property type="entry name" value="YjcQ"/>
    <property type="match status" value="1"/>
</dbReference>
<dbReference type="InterPro" id="IPR036390">
    <property type="entry name" value="WH_DNA-bd_sf"/>
</dbReference>
<reference evidence="1 2" key="1">
    <citation type="submission" date="2023-07" db="EMBL/GenBank/DDBJ databases">
        <title>Genomic Encyclopedia of Type Strains, Phase IV (KMG-IV): sequencing the most valuable type-strain genomes for metagenomic binning, comparative biology and taxonomic classification.</title>
        <authorList>
            <person name="Goeker M."/>
        </authorList>
    </citation>
    <scope>NUCLEOTIDE SEQUENCE [LARGE SCALE GENOMIC DNA]</scope>
    <source>
        <strain evidence="1 2">DSM 15049</strain>
    </source>
</reference>
<accession>A0ABU0MWS3</accession>
<dbReference type="RefSeq" id="WP_307502404.1">
    <property type="nucleotide sequence ID" value="NZ_BAAACE010000029.1"/>
</dbReference>
<dbReference type="InterPro" id="IPR018597">
    <property type="entry name" value="Phage_Tuc2009_YjcQ"/>
</dbReference>
<evidence type="ECO:0000313" key="1">
    <source>
        <dbReference type="EMBL" id="MDQ0555352.1"/>
    </source>
</evidence>
<dbReference type="SUPFAM" id="SSF46785">
    <property type="entry name" value="Winged helix' DNA-binding domain"/>
    <property type="match status" value="1"/>
</dbReference>
<comment type="caution">
    <text evidence="1">The sequence shown here is derived from an EMBL/GenBank/DDBJ whole genome shotgun (WGS) entry which is preliminary data.</text>
</comment>
<protein>
    <submittedName>
        <fullName evidence="1">DNA-binding Lrp family transcriptional regulator</fullName>
    </submittedName>
</protein>
<keyword evidence="1" id="KW-0238">DNA-binding</keyword>
<dbReference type="GO" id="GO:0003677">
    <property type="term" value="F:DNA binding"/>
    <property type="evidence" value="ECO:0007669"/>
    <property type="project" value="UniProtKB-KW"/>
</dbReference>
<dbReference type="EMBL" id="JAUSWG010000002">
    <property type="protein sequence ID" value="MDQ0555352.1"/>
    <property type="molecule type" value="Genomic_DNA"/>
</dbReference>
<name>A0ABU0MWS3_9FIRM</name>
<keyword evidence="2" id="KW-1185">Reference proteome</keyword>
<organism evidence="1 2">
    <name type="scientific">Paraclostridium ghonii</name>
    <dbReference type="NCBI Taxonomy" id="29358"/>
    <lineage>
        <taxon>Bacteria</taxon>
        <taxon>Bacillati</taxon>
        <taxon>Bacillota</taxon>
        <taxon>Clostridia</taxon>
        <taxon>Peptostreptococcales</taxon>
        <taxon>Peptostreptococcaceae</taxon>
        <taxon>Paraclostridium</taxon>
    </lineage>
</organism>
<gene>
    <name evidence="1" type="ORF">QOZ92_000465</name>
</gene>
<proteinExistence type="predicted"/>
<sequence>MKLDTKQKVLVAIYTEYQKDIPDMEEEITSEKLGIERSVFIWALDKLVNEEYITEYKKYFKEGEYQEYSLYGMKITRAGIDYVETKLGIDKTLSGMEKVQELTKKSVNWGWNEFKDIIIKVGSEMGKHGMDKVIGN</sequence>
<dbReference type="InterPro" id="IPR036388">
    <property type="entry name" value="WH-like_DNA-bd_sf"/>
</dbReference>
<dbReference type="Proteomes" id="UP001232584">
    <property type="component" value="Unassembled WGS sequence"/>
</dbReference>
<dbReference type="Gene3D" id="1.10.10.10">
    <property type="entry name" value="Winged helix-like DNA-binding domain superfamily/Winged helix DNA-binding domain"/>
    <property type="match status" value="1"/>
</dbReference>